<dbReference type="Pfam" id="PF01697">
    <property type="entry name" value="Glyco_transf_92"/>
    <property type="match status" value="1"/>
</dbReference>
<dbReference type="GO" id="GO:0005737">
    <property type="term" value="C:cytoplasm"/>
    <property type="evidence" value="ECO:0007669"/>
    <property type="project" value="TreeGrafter"/>
</dbReference>
<sequence>MEKALVSNLPENHDTAATITCPILRKYVNQERTPVKFVGLTNHGHLTSLNMPEVTLAIDGSDDEIQEEQKVRFTVCVPAMYAFENAAQLVEKIEMSRLMGAGRVVFYNHSIPSIVDTVLRMYAREWSEGRETLEVKVYPWHFSSFEQYEKNEAIQIHYLGQMATIDHCLHRYRHLSQYIIFTDMDEFIVPLQHNCLFELVSEHQNLNTKRMGFLFQSTVFNKKIINPASGFEANETRYVSAVLGHTSPRSKVNVDSSKVDVMGIHFIWHGSGVTDEIRLDQGFVAHYREPLCDCQRQTVDPKVCRTIRENLGCSTR</sequence>
<evidence type="ECO:0000256" key="3">
    <source>
        <dbReference type="ARBA" id="ARBA00022676"/>
    </source>
</evidence>
<evidence type="ECO:0000256" key="7">
    <source>
        <dbReference type="ARBA" id="ARBA00023136"/>
    </source>
</evidence>
<keyword evidence="7" id="KW-0472">Membrane</keyword>
<dbReference type="PANTHER" id="PTHR21461:SF69">
    <property type="entry name" value="GLYCOSYLTRANSFERASE FAMILY 92 PROTEIN"/>
    <property type="match status" value="1"/>
</dbReference>
<dbReference type="InterPro" id="IPR008166">
    <property type="entry name" value="Glyco_transf_92"/>
</dbReference>
<keyword evidence="4 8" id="KW-0808">Transferase</keyword>
<dbReference type="GO" id="GO:0016020">
    <property type="term" value="C:membrane"/>
    <property type="evidence" value="ECO:0007669"/>
    <property type="project" value="UniProtKB-SubCell"/>
</dbReference>
<keyword evidence="10" id="KW-1185">Reference proteome</keyword>
<evidence type="ECO:0000256" key="4">
    <source>
        <dbReference type="ARBA" id="ARBA00022679"/>
    </source>
</evidence>
<evidence type="ECO:0000256" key="6">
    <source>
        <dbReference type="ARBA" id="ARBA00022989"/>
    </source>
</evidence>
<dbReference type="GO" id="GO:0016757">
    <property type="term" value="F:glycosyltransferase activity"/>
    <property type="evidence" value="ECO:0007669"/>
    <property type="project" value="UniProtKB-UniRule"/>
</dbReference>
<keyword evidence="5" id="KW-0812">Transmembrane</keyword>
<dbReference type="EMBL" id="JAWDGP010004943">
    <property type="protein sequence ID" value="KAK3760805.1"/>
    <property type="molecule type" value="Genomic_DNA"/>
</dbReference>
<dbReference type="AlphaFoldDB" id="A0AAE0Z178"/>
<name>A0AAE0Z178_9GAST</name>
<evidence type="ECO:0000313" key="9">
    <source>
        <dbReference type="EMBL" id="KAK3760805.1"/>
    </source>
</evidence>
<dbReference type="Proteomes" id="UP001283361">
    <property type="component" value="Unassembled WGS sequence"/>
</dbReference>
<evidence type="ECO:0000256" key="8">
    <source>
        <dbReference type="RuleBase" id="RU366017"/>
    </source>
</evidence>
<gene>
    <name evidence="9" type="ORF">RRG08_034107</name>
</gene>
<dbReference type="PANTHER" id="PTHR21461">
    <property type="entry name" value="GLYCOSYLTRANSFERASE FAMILY 92 PROTEIN"/>
    <property type="match status" value="1"/>
</dbReference>
<proteinExistence type="inferred from homology"/>
<evidence type="ECO:0000256" key="2">
    <source>
        <dbReference type="ARBA" id="ARBA00007647"/>
    </source>
</evidence>
<accession>A0AAE0Z178</accession>
<reference evidence="9" key="1">
    <citation type="journal article" date="2023" name="G3 (Bethesda)">
        <title>A reference genome for the long-term kleptoplast-retaining sea slug Elysia crispata morphotype clarki.</title>
        <authorList>
            <person name="Eastman K.E."/>
            <person name="Pendleton A.L."/>
            <person name="Shaikh M.A."/>
            <person name="Suttiyut T."/>
            <person name="Ogas R."/>
            <person name="Tomko P."/>
            <person name="Gavelis G."/>
            <person name="Widhalm J.R."/>
            <person name="Wisecaver J.H."/>
        </authorList>
    </citation>
    <scope>NUCLEOTIDE SEQUENCE</scope>
    <source>
        <strain evidence="9">ECLA1</strain>
    </source>
</reference>
<keyword evidence="6" id="KW-1133">Transmembrane helix</keyword>
<comment type="caution">
    <text evidence="9">The sequence shown here is derived from an EMBL/GenBank/DDBJ whole genome shotgun (WGS) entry which is preliminary data.</text>
</comment>
<protein>
    <recommendedName>
        <fullName evidence="8">Glycosyltransferase family 92 protein</fullName>
        <ecNumber evidence="8">2.4.1.-</ecNumber>
    </recommendedName>
</protein>
<organism evidence="9 10">
    <name type="scientific">Elysia crispata</name>
    <name type="common">lettuce slug</name>
    <dbReference type="NCBI Taxonomy" id="231223"/>
    <lineage>
        <taxon>Eukaryota</taxon>
        <taxon>Metazoa</taxon>
        <taxon>Spiralia</taxon>
        <taxon>Lophotrochozoa</taxon>
        <taxon>Mollusca</taxon>
        <taxon>Gastropoda</taxon>
        <taxon>Heterobranchia</taxon>
        <taxon>Euthyneura</taxon>
        <taxon>Panpulmonata</taxon>
        <taxon>Sacoglossa</taxon>
        <taxon>Placobranchoidea</taxon>
        <taxon>Plakobranchidae</taxon>
        <taxon>Elysia</taxon>
    </lineage>
</organism>
<dbReference type="EC" id="2.4.1.-" evidence="8"/>
<keyword evidence="3 8" id="KW-0328">Glycosyltransferase</keyword>
<comment type="similarity">
    <text evidence="2 8">Belongs to the glycosyltransferase 92 family.</text>
</comment>
<evidence type="ECO:0000256" key="5">
    <source>
        <dbReference type="ARBA" id="ARBA00022692"/>
    </source>
</evidence>
<evidence type="ECO:0000256" key="1">
    <source>
        <dbReference type="ARBA" id="ARBA00004167"/>
    </source>
</evidence>
<evidence type="ECO:0000313" key="10">
    <source>
        <dbReference type="Proteomes" id="UP001283361"/>
    </source>
</evidence>
<comment type="subcellular location">
    <subcellularLocation>
        <location evidence="1">Membrane</location>
        <topology evidence="1">Single-pass membrane protein</topology>
    </subcellularLocation>
</comment>